<dbReference type="Gene3D" id="3.90.470.20">
    <property type="entry name" value="4'-phosphopantetheinyl transferase domain"/>
    <property type="match status" value="1"/>
</dbReference>
<sequence length="235" mass="25965">MSDHAAATLFLLEHGDGDEQQWAQECAMFLPRLGSSEAQRYARFTRHQRQWQFLLGRILLRRAVGSVTGLAPDAISIVERPGNSPQLNLAGYAGPSPYCSLSHSGNWIACAVSLDATLGLDIERIDPARDIDAMSEIAFDASERAWLGRQPDAERRAAFHHLWSLKEAHYKLRAGQKSELQPQTIGAMFIDATGQLAGQGSAWHRHSLPHANLSIVMCSDRALSRVERIELTGLD</sequence>
<evidence type="ECO:0000259" key="3">
    <source>
        <dbReference type="Pfam" id="PF01648"/>
    </source>
</evidence>
<evidence type="ECO:0000256" key="1">
    <source>
        <dbReference type="ARBA" id="ARBA00010990"/>
    </source>
</evidence>
<dbReference type="InterPro" id="IPR055066">
    <property type="entry name" value="AASDHPPT_N"/>
</dbReference>
<feature type="domain" description="4'-phosphopantetheinyl transferase" evidence="3">
    <location>
        <begin position="118"/>
        <end position="184"/>
    </location>
</feature>
<dbReference type="Proteomes" id="UP001595530">
    <property type="component" value="Unassembled WGS sequence"/>
</dbReference>
<comment type="caution">
    <text evidence="5">The sequence shown here is derived from an EMBL/GenBank/DDBJ whole genome shotgun (WGS) entry which is preliminary data.</text>
</comment>
<gene>
    <name evidence="5" type="ORF">ACFOFO_08230</name>
</gene>
<proteinExistence type="inferred from homology"/>
<dbReference type="SUPFAM" id="SSF56214">
    <property type="entry name" value="4'-phosphopantetheinyl transferase"/>
    <property type="match status" value="2"/>
</dbReference>
<name>A0ABV7F132_9BURK</name>
<keyword evidence="2 5" id="KW-0808">Transferase</keyword>
<dbReference type="InterPro" id="IPR050559">
    <property type="entry name" value="P-Pant_transferase_sf"/>
</dbReference>
<dbReference type="Pfam" id="PF22624">
    <property type="entry name" value="AASDHPPT_N"/>
    <property type="match status" value="1"/>
</dbReference>
<dbReference type="InterPro" id="IPR008278">
    <property type="entry name" value="4-PPantetheinyl_Trfase_dom"/>
</dbReference>
<accession>A0ABV7F132</accession>
<dbReference type="GO" id="GO:0016740">
    <property type="term" value="F:transferase activity"/>
    <property type="evidence" value="ECO:0007669"/>
    <property type="project" value="UniProtKB-KW"/>
</dbReference>
<evidence type="ECO:0000313" key="6">
    <source>
        <dbReference type="Proteomes" id="UP001595530"/>
    </source>
</evidence>
<evidence type="ECO:0000259" key="4">
    <source>
        <dbReference type="Pfam" id="PF22624"/>
    </source>
</evidence>
<dbReference type="RefSeq" id="WP_390323856.1">
    <property type="nucleotide sequence ID" value="NZ_JBHRTP010000023.1"/>
</dbReference>
<dbReference type="InterPro" id="IPR037143">
    <property type="entry name" value="4-PPantetheinyl_Trfase_dom_sf"/>
</dbReference>
<dbReference type="PANTHER" id="PTHR12215:SF10">
    <property type="entry name" value="L-AMINOADIPATE-SEMIALDEHYDE DEHYDROGENASE-PHOSPHOPANTETHEINYL TRANSFERASE"/>
    <property type="match status" value="1"/>
</dbReference>
<reference evidence="6" key="1">
    <citation type="journal article" date="2019" name="Int. J. Syst. Evol. Microbiol.">
        <title>The Global Catalogue of Microorganisms (GCM) 10K type strain sequencing project: providing services to taxonomists for standard genome sequencing and annotation.</title>
        <authorList>
            <consortium name="The Broad Institute Genomics Platform"/>
            <consortium name="The Broad Institute Genome Sequencing Center for Infectious Disease"/>
            <person name="Wu L."/>
            <person name="Ma J."/>
        </authorList>
    </citation>
    <scope>NUCLEOTIDE SEQUENCE [LARGE SCALE GENOMIC DNA]</scope>
    <source>
        <strain evidence="6">KCTC 42986</strain>
    </source>
</reference>
<comment type="similarity">
    <text evidence="1">Belongs to the P-Pant transferase superfamily. Gsp/Sfp/HetI/AcpT family.</text>
</comment>
<evidence type="ECO:0000313" key="5">
    <source>
        <dbReference type="EMBL" id="MFC3107946.1"/>
    </source>
</evidence>
<dbReference type="PANTHER" id="PTHR12215">
    <property type="entry name" value="PHOSPHOPANTETHEINE TRANSFERASE"/>
    <property type="match status" value="1"/>
</dbReference>
<dbReference type="Pfam" id="PF01648">
    <property type="entry name" value="ACPS"/>
    <property type="match status" value="1"/>
</dbReference>
<evidence type="ECO:0000256" key="2">
    <source>
        <dbReference type="ARBA" id="ARBA00022679"/>
    </source>
</evidence>
<feature type="domain" description="4'-phosphopantetheinyl transferase N-terminal" evidence="4">
    <location>
        <begin position="25"/>
        <end position="112"/>
    </location>
</feature>
<protein>
    <submittedName>
        <fullName evidence="5">4'-phosphopantetheinyl transferase family protein</fullName>
    </submittedName>
</protein>
<keyword evidence="6" id="KW-1185">Reference proteome</keyword>
<dbReference type="EMBL" id="JBHRTP010000023">
    <property type="protein sequence ID" value="MFC3107946.1"/>
    <property type="molecule type" value="Genomic_DNA"/>
</dbReference>
<organism evidence="5 6">
    <name type="scientific">Undibacterium arcticum</name>
    <dbReference type="NCBI Taxonomy" id="1762892"/>
    <lineage>
        <taxon>Bacteria</taxon>
        <taxon>Pseudomonadati</taxon>
        <taxon>Pseudomonadota</taxon>
        <taxon>Betaproteobacteria</taxon>
        <taxon>Burkholderiales</taxon>
        <taxon>Oxalobacteraceae</taxon>
        <taxon>Undibacterium</taxon>
    </lineage>
</organism>